<evidence type="ECO:0000256" key="10">
    <source>
        <dbReference type="ARBA" id="ARBA00022829"/>
    </source>
</evidence>
<keyword evidence="12" id="KW-0175">Coiled coil</keyword>
<dbReference type="GO" id="GO:0007059">
    <property type="term" value="P:chromosome segregation"/>
    <property type="evidence" value="ECO:0007669"/>
    <property type="project" value="UniProtKB-KW"/>
</dbReference>
<keyword evidence="9" id="KW-0498">Mitosis</keyword>
<dbReference type="InterPro" id="IPR013960">
    <property type="entry name" value="DASH_Duo1"/>
</dbReference>
<dbReference type="PANTHER" id="PTHR28216:SF1">
    <property type="entry name" value="DASH COMPLEX SUBUNIT DUO1"/>
    <property type="match status" value="1"/>
</dbReference>
<keyword evidence="6" id="KW-0963">Cytoplasm</keyword>
<evidence type="ECO:0000256" key="17">
    <source>
        <dbReference type="ARBA" id="ARBA00044152"/>
    </source>
</evidence>
<dbReference type="GO" id="GO:0000278">
    <property type="term" value="P:mitotic cell cycle"/>
    <property type="evidence" value="ECO:0007669"/>
    <property type="project" value="InterPro"/>
</dbReference>
<comment type="similarity">
    <text evidence="4">Belongs to the DASH complex DUO1 family.</text>
</comment>
<evidence type="ECO:0000256" key="18">
    <source>
        <dbReference type="ARBA" id="ARBA00044358"/>
    </source>
</evidence>
<dbReference type="GO" id="GO:0042729">
    <property type="term" value="C:DASH complex"/>
    <property type="evidence" value="ECO:0007669"/>
    <property type="project" value="InterPro"/>
</dbReference>
<evidence type="ECO:0000313" key="20">
    <source>
        <dbReference type="EMBL" id="KZW00247.1"/>
    </source>
</evidence>
<dbReference type="GO" id="GO:0051301">
    <property type="term" value="P:cell division"/>
    <property type="evidence" value="ECO:0007669"/>
    <property type="project" value="UniProtKB-KW"/>
</dbReference>
<dbReference type="Pfam" id="PF08651">
    <property type="entry name" value="DASH_Duo1"/>
    <property type="match status" value="1"/>
</dbReference>
<evidence type="ECO:0000256" key="6">
    <source>
        <dbReference type="ARBA" id="ARBA00022490"/>
    </source>
</evidence>
<keyword evidence="5" id="KW-0158">Chromosome</keyword>
<evidence type="ECO:0000256" key="14">
    <source>
        <dbReference type="ARBA" id="ARBA00023242"/>
    </source>
</evidence>
<keyword evidence="15" id="KW-0131">Cell cycle</keyword>
<keyword evidence="14" id="KW-0539">Nucleus</keyword>
<evidence type="ECO:0000256" key="7">
    <source>
        <dbReference type="ARBA" id="ARBA00022618"/>
    </source>
</evidence>
<evidence type="ECO:0000256" key="19">
    <source>
        <dbReference type="SAM" id="MobiDB-lite"/>
    </source>
</evidence>
<dbReference type="InParanoid" id="A0A165N5K7"/>
<evidence type="ECO:0000256" key="11">
    <source>
        <dbReference type="ARBA" id="ARBA00022838"/>
    </source>
</evidence>
<dbReference type="GO" id="GO:0005874">
    <property type="term" value="C:microtubule"/>
    <property type="evidence" value="ECO:0007669"/>
    <property type="project" value="UniProtKB-KW"/>
</dbReference>
<evidence type="ECO:0000256" key="12">
    <source>
        <dbReference type="ARBA" id="ARBA00023054"/>
    </source>
</evidence>
<protein>
    <recommendedName>
        <fullName evidence="17">DASH complex subunit DUO1</fullName>
    </recommendedName>
    <alternativeName>
        <fullName evidence="18">Outer kinetochore protein DUO1</fullName>
    </alternativeName>
</protein>
<keyword evidence="16" id="KW-0137">Centromere</keyword>
<evidence type="ECO:0000256" key="5">
    <source>
        <dbReference type="ARBA" id="ARBA00022454"/>
    </source>
</evidence>
<dbReference type="STRING" id="1314781.A0A165N5K7"/>
<dbReference type="AlphaFoldDB" id="A0A165N5K7"/>
<dbReference type="OrthoDB" id="5599235at2759"/>
<evidence type="ECO:0000256" key="2">
    <source>
        <dbReference type="ARBA" id="ARBA00004186"/>
    </source>
</evidence>
<feature type="compositionally biased region" description="Polar residues" evidence="19">
    <location>
        <begin position="1"/>
        <end position="20"/>
    </location>
</feature>
<dbReference type="GO" id="GO:0072686">
    <property type="term" value="C:mitotic spindle"/>
    <property type="evidence" value="ECO:0007669"/>
    <property type="project" value="InterPro"/>
</dbReference>
<keyword evidence="10" id="KW-0159">Chromosome partition</keyword>
<feature type="region of interest" description="Disordered" evidence="19">
    <location>
        <begin position="150"/>
        <end position="229"/>
    </location>
</feature>
<keyword evidence="8" id="KW-0493">Microtubule</keyword>
<evidence type="ECO:0000256" key="3">
    <source>
        <dbReference type="ARBA" id="ARBA00004629"/>
    </source>
</evidence>
<accession>A0A165N5K7</accession>
<evidence type="ECO:0000313" key="21">
    <source>
        <dbReference type="Proteomes" id="UP000077266"/>
    </source>
</evidence>
<evidence type="ECO:0000256" key="1">
    <source>
        <dbReference type="ARBA" id="ARBA00004123"/>
    </source>
</evidence>
<feature type="region of interest" description="Disordered" evidence="19">
    <location>
        <begin position="1"/>
        <end position="64"/>
    </location>
</feature>
<feature type="compositionally biased region" description="Low complexity" evidence="19">
    <location>
        <begin position="187"/>
        <end position="206"/>
    </location>
</feature>
<evidence type="ECO:0000256" key="15">
    <source>
        <dbReference type="ARBA" id="ARBA00023306"/>
    </source>
</evidence>
<dbReference type="EMBL" id="KV425902">
    <property type="protein sequence ID" value="KZW00247.1"/>
    <property type="molecule type" value="Genomic_DNA"/>
</dbReference>
<name>A0A165N5K7_EXIGL</name>
<dbReference type="PANTHER" id="PTHR28216">
    <property type="entry name" value="DASH COMPLEX SUBUNIT DUO1"/>
    <property type="match status" value="1"/>
</dbReference>
<reference evidence="20 21" key="1">
    <citation type="journal article" date="2016" name="Mol. Biol. Evol.">
        <title>Comparative Genomics of Early-Diverging Mushroom-Forming Fungi Provides Insights into the Origins of Lignocellulose Decay Capabilities.</title>
        <authorList>
            <person name="Nagy L.G."/>
            <person name="Riley R."/>
            <person name="Tritt A."/>
            <person name="Adam C."/>
            <person name="Daum C."/>
            <person name="Floudas D."/>
            <person name="Sun H."/>
            <person name="Yadav J.S."/>
            <person name="Pangilinan J."/>
            <person name="Larsson K.H."/>
            <person name="Matsuura K."/>
            <person name="Barry K."/>
            <person name="Labutti K."/>
            <person name="Kuo R."/>
            <person name="Ohm R.A."/>
            <person name="Bhattacharya S.S."/>
            <person name="Shirouzu T."/>
            <person name="Yoshinaga Y."/>
            <person name="Martin F.M."/>
            <person name="Grigoriev I.V."/>
            <person name="Hibbett D.S."/>
        </authorList>
    </citation>
    <scope>NUCLEOTIDE SEQUENCE [LARGE SCALE GENOMIC DNA]</scope>
    <source>
        <strain evidence="20 21">HHB12029</strain>
    </source>
</reference>
<dbReference type="Proteomes" id="UP000077266">
    <property type="component" value="Unassembled WGS sequence"/>
</dbReference>
<evidence type="ECO:0000256" key="16">
    <source>
        <dbReference type="ARBA" id="ARBA00023328"/>
    </source>
</evidence>
<feature type="compositionally biased region" description="Basic and acidic residues" evidence="19">
    <location>
        <begin position="150"/>
        <end position="185"/>
    </location>
</feature>
<evidence type="ECO:0000256" key="8">
    <source>
        <dbReference type="ARBA" id="ARBA00022701"/>
    </source>
</evidence>
<keyword evidence="21" id="KW-1185">Reference proteome</keyword>
<evidence type="ECO:0000256" key="9">
    <source>
        <dbReference type="ARBA" id="ARBA00022776"/>
    </source>
</evidence>
<keyword evidence="13" id="KW-0206">Cytoskeleton</keyword>
<proteinExistence type="inferred from homology"/>
<sequence>MDSQPSQSSVELDSFASQENLLDEQLATPSSSMTGHGGADLSFSELSSSRAPGDAPRPPRTREERLQSDLFKLRKINDAMSTYLGALTNAQTSTQHVSKRMEATGRLLNQYIDIVWQTEQTARLVFDPEWQGGVEDEMFLERERLAREVRERQEREERERAAREEAERVERERVERERQEAEKAKQAARAPVVRGVRGIRARGVPAPSRAAPSLRGRAAPRGTTRGRGA</sequence>
<keyword evidence="11" id="KW-0995">Kinetochore</keyword>
<evidence type="ECO:0000256" key="4">
    <source>
        <dbReference type="ARBA" id="ARBA00005366"/>
    </source>
</evidence>
<organism evidence="20 21">
    <name type="scientific">Exidia glandulosa HHB12029</name>
    <dbReference type="NCBI Taxonomy" id="1314781"/>
    <lineage>
        <taxon>Eukaryota</taxon>
        <taxon>Fungi</taxon>
        <taxon>Dikarya</taxon>
        <taxon>Basidiomycota</taxon>
        <taxon>Agaricomycotina</taxon>
        <taxon>Agaricomycetes</taxon>
        <taxon>Auriculariales</taxon>
        <taxon>Exidiaceae</taxon>
        <taxon>Exidia</taxon>
    </lineage>
</organism>
<evidence type="ECO:0000256" key="13">
    <source>
        <dbReference type="ARBA" id="ARBA00023212"/>
    </source>
</evidence>
<gene>
    <name evidence="20" type="ORF">EXIGLDRAFT_830899</name>
</gene>
<keyword evidence="7" id="KW-0132">Cell division</keyword>
<comment type="subcellular location">
    <subcellularLocation>
        <location evidence="3">Chromosome</location>
        <location evidence="3">Centromere</location>
        <location evidence="3">Kinetochore</location>
    </subcellularLocation>
    <subcellularLocation>
        <location evidence="2">Cytoplasm</location>
        <location evidence="2">Cytoskeleton</location>
        <location evidence="2">Spindle</location>
    </subcellularLocation>
    <subcellularLocation>
        <location evidence="1">Nucleus</location>
    </subcellularLocation>
</comment>